<keyword evidence="2" id="KW-0472">Membrane</keyword>
<feature type="transmembrane region" description="Helical" evidence="2">
    <location>
        <begin position="296"/>
        <end position="316"/>
    </location>
</feature>
<proteinExistence type="predicted"/>
<keyword evidence="2" id="KW-1133">Transmembrane helix</keyword>
<feature type="compositionally biased region" description="Low complexity" evidence="1">
    <location>
        <begin position="157"/>
        <end position="188"/>
    </location>
</feature>
<dbReference type="PANTHER" id="PTHR41771">
    <property type="entry name" value="MEMBRANE PROTEIN-RELATED"/>
    <property type="match status" value="1"/>
</dbReference>
<evidence type="ECO:0000256" key="2">
    <source>
        <dbReference type="SAM" id="Phobius"/>
    </source>
</evidence>
<evidence type="ECO:0000256" key="1">
    <source>
        <dbReference type="SAM" id="MobiDB-lite"/>
    </source>
</evidence>
<feature type="region of interest" description="Disordered" evidence="1">
    <location>
        <begin position="1"/>
        <end position="94"/>
    </location>
</feature>
<gene>
    <name evidence="3" type="ORF">AB0C36_41220</name>
</gene>
<sequence length="543" mass="54617">MSSGRVAGPPAGRQQPASPPRSAPGDEPRPATHREGDRDATPGGGTDVPSGRRAARGGREGGGHGGQGGHGGHGDHGSHGGHGGHSHAHSHGPAIPASKRVRRLLALILVPFAAVVALGMFVLWPDQDTKSHRADQGKVATAYGEVTSTAAVSCDPAVSGADGSGPPAGAAPPGASPAEDPAAAEGALPGEGAGPASGSAPADGSAADTDRGCTSVAVDVTKGPGRGTTVRQLISPGAGLAGLKVGDEVVLDYAADAPPEAQWTIVDFQRDKPMLWLAAIFAVAVVAIGRLRGLMALVGLAGSFAVLVWFVLPAILQGSSPLPVAVVGASAIMLVTLYLCHGFSARTSIAVLGTLASLALIGVLGEVFIGLTRLTGMASEEASMVRALHAEVDVRGLLLAGVVIGSLGVLDDVTVTQTSAVWELKHANPALRARDLYRAGVRIGRDHIASTVNTLVLAYAGASLPLLLLFSGSDLGTQDVVTSEIVAEEVVRTLVGSIGLVASVPVTTALAAFVASREQVPATSGHHGHAAPKRHRRKQKASA</sequence>
<dbReference type="InterPro" id="IPR012507">
    <property type="entry name" value="YibE_F"/>
</dbReference>
<keyword evidence="2" id="KW-0812">Transmembrane</keyword>
<name>A0ABV3DVY5_9ACTN</name>
<feature type="transmembrane region" description="Helical" evidence="2">
    <location>
        <begin position="322"/>
        <end position="340"/>
    </location>
</feature>
<protein>
    <submittedName>
        <fullName evidence="3">YibE/F family protein</fullName>
    </submittedName>
</protein>
<feature type="compositionally biased region" description="Basic and acidic residues" evidence="1">
    <location>
        <begin position="24"/>
        <end position="40"/>
    </location>
</feature>
<dbReference type="Pfam" id="PF07907">
    <property type="entry name" value="YibE_F"/>
    <property type="match status" value="1"/>
</dbReference>
<dbReference type="EMBL" id="JBEZFP010000212">
    <property type="protein sequence ID" value="MEU8139906.1"/>
    <property type="molecule type" value="Genomic_DNA"/>
</dbReference>
<accession>A0ABV3DVY5</accession>
<feature type="compositionally biased region" description="Low complexity" evidence="1">
    <location>
        <begin position="196"/>
        <end position="207"/>
    </location>
</feature>
<feature type="compositionally biased region" description="Basic residues" evidence="1">
    <location>
        <begin position="526"/>
        <end position="543"/>
    </location>
</feature>
<feature type="transmembrane region" description="Helical" evidence="2">
    <location>
        <begin position="273"/>
        <end position="289"/>
    </location>
</feature>
<evidence type="ECO:0000313" key="3">
    <source>
        <dbReference type="EMBL" id="MEU8139906.1"/>
    </source>
</evidence>
<feature type="transmembrane region" description="Helical" evidence="2">
    <location>
        <begin position="448"/>
        <end position="470"/>
    </location>
</feature>
<dbReference type="RefSeq" id="WP_358364460.1">
    <property type="nucleotide sequence ID" value="NZ_JBEZFP010000212.1"/>
</dbReference>
<dbReference type="Proteomes" id="UP001551482">
    <property type="component" value="Unassembled WGS sequence"/>
</dbReference>
<comment type="caution">
    <text evidence="3">The sequence shown here is derived from an EMBL/GenBank/DDBJ whole genome shotgun (WGS) entry which is preliminary data.</text>
</comment>
<feature type="region of interest" description="Disordered" evidence="1">
    <location>
        <begin position="157"/>
        <end position="211"/>
    </location>
</feature>
<keyword evidence="4" id="KW-1185">Reference proteome</keyword>
<feature type="transmembrane region" description="Helical" evidence="2">
    <location>
        <begin position="104"/>
        <end position="124"/>
    </location>
</feature>
<evidence type="ECO:0000313" key="4">
    <source>
        <dbReference type="Proteomes" id="UP001551482"/>
    </source>
</evidence>
<feature type="transmembrane region" description="Helical" evidence="2">
    <location>
        <begin position="490"/>
        <end position="515"/>
    </location>
</feature>
<feature type="region of interest" description="Disordered" evidence="1">
    <location>
        <begin position="521"/>
        <end position="543"/>
    </location>
</feature>
<reference evidence="3 4" key="1">
    <citation type="submission" date="2024-06" db="EMBL/GenBank/DDBJ databases">
        <title>The Natural Products Discovery Center: Release of the First 8490 Sequenced Strains for Exploring Actinobacteria Biosynthetic Diversity.</title>
        <authorList>
            <person name="Kalkreuter E."/>
            <person name="Kautsar S.A."/>
            <person name="Yang D."/>
            <person name="Bader C.D."/>
            <person name="Teijaro C.N."/>
            <person name="Fluegel L."/>
            <person name="Davis C.M."/>
            <person name="Simpson J.R."/>
            <person name="Lauterbach L."/>
            <person name="Steele A.D."/>
            <person name="Gui C."/>
            <person name="Meng S."/>
            <person name="Li G."/>
            <person name="Viehrig K."/>
            <person name="Ye F."/>
            <person name="Su P."/>
            <person name="Kiefer A.F."/>
            <person name="Nichols A."/>
            <person name="Cepeda A.J."/>
            <person name="Yan W."/>
            <person name="Fan B."/>
            <person name="Jiang Y."/>
            <person name="Adhikari A."/>
            <person name="Zheng C.-J."/>
            <person name="Schuster L."/>
            <person name="Cowan T.M."/>
            <person name="Smanski M.J."/>
            <person name="Chevrette M.G."/>
            <person name="De Carvalho L.P.S."/>
            <person name="Shen B."/>
        </authorList>
    </citation>
    <scope>NUCLEOTIDE SEQUENCE [LARGE SCALE GENOMIC DNA]</scope>
    <source>
        <strain evidence="3 4">NPDC048946</strain>
    </source>
</reference>
<dbReference type="PANTHER" id="PTHR41771:SF1">
    <property type="entry name" value="MEMBRANE PROTEIN"/>
    <property type="match status" value="1"/>
</dbReference>
<feature type="transmembrane region" description="Helical" evidence="2">
    <location>
        <begin position="349"/>
        <end position="372"/>
    </location>
</feature>
<organism evidence="3 4">
    <name type="scientific">Streptodolium elevatio</name>
    <dbReference type="NCBI Taxonomy" id="3157996"/>
    <lineage>
        <taxon>Bacteria</taxon>
        <taxon>Bacillati</taxon>
        <taxon>Actinomycetota</taxon>
        <taxon>Actinomycetes</taxon>
        <taxon>Kitasatosporales</taxon>
        <taxon>Streptomycetaceae</taxon>
        <taxon>Streptodolium</taxon>
    </lineage>
</organism>